<dbReference type="InterPro" id="IPR001680">
    <property type="entry name" value="WD40_rpt"/>
</dbReference>
<dbReference type="InterPro" id="IPR036322">
    <property type="entry name" value="WD40_repeat_dom_sf"/>
</dbReference>
<name>A0A2Z6EUK6_9BURK</name>
<dbReference type="PRINTS" id="PR00320">
    <property type="entry name" value="GPROTEINBRPT"/>
</dbReference>
<feature type="domain" description="Arm-like repeat" evidence="4">
    <location>
        <begin position="182"/>
        <end position="555"/>
    </location>
</feature>
<feature type="domain" description="NACHT" evidence="3">
    <location>
        <begin position="702"/>
        <end position="857"/>
    </location>
</feature>
<dbReference type="Pfam" id="PF05729">
    <property type="entry name" value="NACHT"/>
    <property type="match status" value="1"/>
</dbReference>
<accession>A0A2Z6EUK6</accession>
<dbReference type="Gene3D" id="3.40.50.300">
    <property type="entry name" value="P-loop containing nucleotide triphosphate hydrolases"/>
    <property type="match status" value="1"/>
</dbReference>
<dbReference type="PROSITE" id="PS50294">
    <property type="entry name" value="WD_REPEATS_REGION"/>
    <property type="match status" value="10"/>
</dbReference>
<dbReference type="InterPro" id="IPR056251">
    <property type="entry name" value="Arm_rpt_dom"/>
</dbReference>
<dbReference type="InterPro" id="IPR027417">
    <property type="entry name" value="P-loop_NTPase"/>
</dbReference>
<dbReference type="Gene3D" id="2.160.20.80">
    <property type="entry name" value="E3 ubiquitin-protein ligase SopA"/>
    <property type="match status" value="1"/>
</dbReference>
<dbReference type="InterPro" id="IPR007111">
    <property type="entry name" value="NACHT_NTPase"/>
</dbReference>
<dbReference type="SUPFAM" id="SSF141571">
    <property type="entry name" value="Pentapeptide repeat-like"/>
    <property type="match status" value="1"/>
</dbReference>
<keyword evidence="1" id="KW-0853">WD repeat</keyword>
<sequence length="1828" mass="202594">MLSRITAKITESWQPPETAVERGEAALQAADNYYKEGRQLSGANQNQAFEQALGHFNTAKAALKRGVRCGREAESRPVLGEVYQKQAELWRQQGADVEVVRERYRKAREYFSDPERRAAVQGILNLLSGAPAPGLPQIRRPISLRPSSVTPASTLDSTGIPAPFFENHEPSACPPYALVEPAAITDTQHLAWCLQQTYGNGPQQELQTRVSRLVTPILKKFGKSDKTLFYMREAAALATIPQAETYGLLVDHTLEALGPKHALNIAAVQGLVVIVQNCPTITFLTSKWTKVFQTLRAILNNMDKENPVPVLELMQAISQLLDTMGQAGVSGISRERLQQPLYQMLRDGNWLNPTEDVALSWQIRYACEALAYIPNDESKLEAVLRCFSEVSKVGLATQTLNVNLLRRNFGNFHDALTDLVEVVSSSTATKCNQLREAVQNARNAEAELERGRLDTQNRRHHNRWYVALQYVELLIQANQLEKFETLVRNSAYRQSADFLQGVCQCLERLACTQENTDVPRKAIQFLQSLRDDTAHWMQKEGVLSQVQQSAAVARLRQGVARELNKTLGTSLMFQPEVTQVNQYAAATLARLEARADPSNTYVPPAWDPFWKGRPDTELLEAARRKLTIPLKDRLLKSLSADIQKLQITYVTGQEQDNEIRDALAHYVSPDGVLINAPNYDAENRFNLYNKVCDFLELDTKKVLLLQGEAGLGKSTFSWQFARSRWKAYISLEDAPIPVFITLSSLKSANHNRVIAFFESLGFSTEEIQTLRATERFVFILDGFDNKIEERQRSFYTDNELDKWTQAKVIITSRPEYLGSGYQRKFYPSGQPEALQEYRLAPFSEPLIEQYVDKYKKAHPQSEWTADEYKTRLKRSDLSTLVSNPFVLKMALSGLSKPGDWLPFTRIALYDRFVQDWFKRSQQRLGSIELTPNFVINSVDFSKRFATALYRARDEVTTYVAAEHAPWEEANIASQQPDWRDEFLGDGDVMTELMRLNTSLMRLNAPLIHQGDQYKFIHKSIRDYFVARSIWESKLELSLVKKTVLLNQSLVKDPAVLDFLVERVRQEPEFKAQLLNFIEHYSKREDMQIASANTLTILVRAGVPFSAKDFSEIWAAGADLSYGIFDHTKFNGADLSGVNLQGAWLRGAQLHGTKLAGVEFGEKPTLKVGAEVRACTYSPNGGWLAVGTEEGWIQLYEAESLELLDTYEGHRASVTSVSFSQDGQWLASGSDDGSVKLWSVAPATRGLPPHTYEGHAGVGVTSVSLSRDGQWLASGGDDGSLKLWSAAPATRGLLHRYEGHSSGVTNVSFSEDGNWLASGSDDGSVKLWSAAPATRGLLHTYEGHSSGVTNVSFSEDGNWLASGSDDGSVKLWSAAPATRGLLHRYEGHSSGVTSVSFSEDGNWLASGSDDGSVKLWSAAPATRGLPPHTYEGHARVMSVSFSQNGDWLVSGSSGHSVRLWSVAPATCGLPSHTYEGHRARVTSVSFSRDGRWLASASSDESVKLWSLASATYSLAHTYEGHRASVTSVSFSRKGKQLASGSDDQSVRLWSVENARHGHTVGRHNSGVTSVSLSRDGQWLASGSSDNSVKIWCVGSAMRDPVEMYWHSGVVTSVSFSPDSNWLASGSSDNSVRLWSIERSEMRGHTYKGHSASVNSVSFSPDSKWLASGSDDQNVNLWSVESATRGAVCTYPHNSAVTSVSFSPDSNWLASGGWDGRIKLWLGSGECVATIEDCNGPVRSVAWQEEEAAKGYPMLAIGGEDKAVRLWQIEQEGSRIRVILSWTSYQAKLTVRGASVIPPIEPSERLSSMNARLLQQGGAVMSSEEIPFGI</sequence>
<evidence type="ECO:0000313" key="5">
    <source>
        <dbReference type="EMBL" id="BBE09076.1"/>
    </source>
</evidence>
<dbReference type="InterPro" id="IPR011047">
    <property type="entry name" value="Quinoprotein_ADH-like_sf"/>
</dbReference>
<evidence type="ECO:0000256" key="2">
    <source>
        <dbReference type="ARBA" id="ARBA00022737"/>
    </source>
</evidence>
<dbReference type="InterPro" id="IPR015943">
    <property type="entry name" value="WD40/YVTN_repeat-like_dom_sf"/>
</dbReference>
<keyword evidence="6" id="KW-1185">Reference proteome</keyword>
<dbReference type="Pfam" id="PF23948">
    <property type="entry name" value="ARM_5"/>
    <property type="match status" value="1"/>
</dbReference>
<dbReference type="SMART" id="SM00320">
    <property type="entry name" value="WD40"/>
    <property type="match status" value="14"/>
</dbReference>
<dbReference type="EMBL" id="AP018150">
    <property type="protein sequence ID" value="BBE09076.1"/>
    <property type="molecule type" value="Genomic_DNA"/>
</dbReference>
<evidence type="ECO:0000259" key="4">
    <source>
        <dbReference type="Pfam" id="PF23948"/>
    </source>
</evidence>
<dbReference type="RefSeq" id="WP_126353890.1">
    <property type="nucleotide sequence ID" value="NZ_AP018150.1"/>
</dbReference>
<dbReference type="InterPro" id="IPR016024">
    <property type="entry name" value="ARM-type_fold"/>
</dbReference>
<dbReference type="CDD" id="cd00200">
    <property type="entry name" value="WD40"/>
    <property type="match status" value="2"/>
</dbReference>
<dbReference type="PANTHER" id="PTHR19879:SF9">
    <property type="entry name" value="TRANSCRIPTION INITIATION FACTOR TFIID SUBUNIT 5"/>
    <property type="match status" value="1"/>
</dbReference>
<keyword evidence="2" id="KW-0677">Repeat</keyword>
<evidence type="ECO:0000313" key="6">
    <source>
        <dbReference type="Proteomes" id="UP000282597"/>
    </source>
</evidence>
<protein>
    <submittedName>
        <fullName evidence="5">HNWD1 protein</fullName>
    </submittedName>
</protein>
<dbReference type="InterPro" id="IPR020472">
    <property type="entry name" value="WD40_PAC1"/>
</dbReference>
<reference evidence="5 6" key="1">
    <citation type="journal article" date="2018" name="Microbes Environ.">
        <title>Comparative Genomic Insights into Endofungal Lifestyles of Two Bacterial Endosymbionts, Mycoavidus cysteinexigens and Burkholderia rhizoxinica.</title>
        <authorList>
            <person name="Sharmin D."/>
            <person name="Guo Y."/>
            <person name="Nishizawa T."/>
            <person name="Ohshima S."/>
            <person name="Sato Y."/>
            <person name="Takashima Y."/>
            <person name="Narisawa K."/>
            <person name="Ohta H."/>
        </authorList>
    </citation>
    <scope>NUCLEOTIDE SEQUENCE [LARGE SCALE GENOMIC DNA]</scope>
    <source>
        <strain evidence="5 6">B1-EB</strain>
    </source>
</reference>
<dbReference type="Proteomes" id="UP000282597">
    <property type="component" value="Chromosome"/>
</dbReference>
<dbReference type="SUPFAM" id="SSF50998">
    <property type="entry name" value="Quinoprotein alcohol dehydrogenase-like"/>
    <property type="match status" value="1"/>
</dbReference>
<evidence type="ECO:0000256" key="1">
    <source>
        <dbReference type="ARBA" id="ARBA00022574"/>
    </source>
</evidence>
<dbReference type="SUPFAM" id="SSF48371">
    <property type="entry name" value="ARM repeat"/>
    <property type="match status" value="1"/>
</dbReference>
<dbReference type="SUPFAM" id="SSF50978">
    <property type="entry name" value="WD40 repeat-like"/>
    <property type="match status" value="2"/>
</dbReference>
<dbReference type="PANTHER" id="PTHR19879">
    <property type="entry name" value="TRANSCRIPTION INITIATION FACTOR TFIID"/>
    <property type="match status" value="1"/>
</dbReference>
<proteinExistence type="predicted"/>
<dbReference type="Gene3D" id="2.130.10.10">
    <property type="entry name" value="YVTN repeat-like/Quinoprotein amine dehydrogenase"/>
    <property type="match status" value="5"/>
</dbReference>
<dbReference type="InterPro" id="IPR001646">
    <property type="entry name" value="5peptide_repeat"/>
</dbReference>
<dbReference type="Pfam" id="PF00400">
    <property type="entry name" value="WD40"/>
    <property type="match status" value="12"/>
</dbReference>
<gene>
    <name evidence="5" type="ORF">MCB1EB_0915</name>
</gene>
<dbReference type="PROSITE" id="PS50082">
    <property type="entry name" value="WD_REPEATS_2"/>
    <property type="match status" value="12"/>
</dbReference>
<dbReference type="KEGG" id="mcys:MCB1EB_0915"/>
<evidence type="ECO:0000259" key="3">
    <source>
        <dbReference type="Pfam" id="PF05729"/>
    </source>
</evidence>
<organism evidence="5 6">
    <name type="scientific">Mycoavidus cysteinexigens</name>
    <dbReference type="NCBI Taxonomy" id="1553431"/>
    <lineage>
        <taxon>Bacteria</taxon>
        <taxon>Pseudomonadati</taxon>
        <taxon>Pseudomonadota</taxon>
        <taxon>Betaproteobacteria</taxon>
        <taxon>Burkholderiales</taxon>
        <taxon>Burkholderiaceae</taxon>
        <taxon>Mycoavidus</taxon>
    </lineage>
</organism>
<dbReference type="SUPFAM" id="SSF52540">
    <property type="entry name" value="P-loop containing nucleoside triphosphate hydrolases"/>
    <property type="match status" value="1"/>
</dbReference>
<dbReference type="Pfam" id="PF00805">
    <property type="entry name" value="Pentapeptide"/>
    <property type="match status" value="1"/>
</dbReference>